<dbReference type="RefSeq" id="WP_067185473.1">
    <property type="nucleotide sequence ID" value="NZ_CP012199.1"/>
</dbReference>
<dbReference type="InterPro" id="IPR052339">
    <property type="entry name" value="Fe-S_Maturation_MIP18"/>
</dbReference>
<dbReference type="InterPro" id="IPR002744">
    <property type="entry name" value="MIP18-like"/>
</dbReference>
<proteinExistence type="predicted"/>
<dbReference type="AlphaFoldDB" id="A0AA86GUA5"/>
<dbReference type="InterPro" id="IPR034904">
    <property type="entry name" value="FSCA_dom_sf"/>
</dbReference>
<dbReference type="Gene3D" id="3.30.300.130">
    <property type="entry name" value="Fe-S cluster assembly (FSCA)"/>
    <property type="match status" value="1"/>
</dbReference>
<evidence type="ECO:0000259" key="1">
    <source>
        <dbReference type="Pfam" id="PF01883"/>
    </source>
</evidence>
<dbReference type="PANTHER" id="PTHR42831:SF1">
    <property type="entry name" value="FE-S PROTEIN MATURATION AUXILIARY FACTOR YITW"/>
    <property type="match status" value="1"/>
</dbReference>
<dbReference type="EMBL" id="CP012199">
    <property type="protein sequence ID" value="AMG75603.1"/>
    <property type="molecule type" value="Genomic_DNA"/>
</dbReference>
<dbReference type="Pfam" id="PF01883">
    <property type="entry name" value="FeS_assembly_P"/>
    <property type="match status" value="1"/>
</dbReference>
<dbReference type="Proteomes" id="UP000058599">
    <property type="component" value="Chromosome"/>
</dbReference>
<dbReference type="PANTHER" id="PTHR42831">
    <property type="entry name" value="FE-S PROTEIN MATURATION AUXILIARY FACTOR YITW"/>
    <property type="match status" value="1"/>
</dbReference>
<feature type="domain" description="MIP18 family-like" evidence="1">
    <location>
        <begin position="28"/>
        <end position="85"/>
    </location>
</feature>
<gene>
    <name evidence="2" type="ORF">SGRAN_3260</name>
</gene>
<keyword evidence="3" id="KW-1185">Reference proteome</keyword>
<protein>
    <submittedName>
        <fullName evidence="2">Amidohydrolase 2</fullName>
    </submittedName>
</protein>
<dbReference type="SUPFAM" id="SSF117916">
    <property type="entry name" value="Fe-S cluster assembly (FSCA) domain-like"/>
    <property type="match status" value="1"/>
</dbReference>
<evidence type="ECO:0000313" key="3">
    <source>
        <dbReference type="Proteomes" id="UP000058599"/>
    </source>
</evidence>
<accession>A0AA86GUA5</accession>
<reference evidence="2 3" key="1">
    <citation type="journal article" date="2016" name="BMC Genomics">
        <title>Genomic analysis of the nitrate-respiring Sphingopyxis granuli (formerly Sphingomonas macrogoltabida) strain TFA.</title>
        <authorList>
            <person name="Garcia-Romero I."/>
            <person name="Perez-Pulido A.J."/>
            <person name="Gonzalez-Flores Y.E."/>
            <person name="Reyes-Ramirez F."/>
            <person name="Santero E."/>
            <person name="Floriano B."/>
        </authorList>
    </citation>
    <scope>NUCLEOTIDE SEQUENCE [LARGE SCALE GENOMIC DNA]</scope>
    <source>
        <strain evidence="2 3">TFA</strain>
    </source>
</reference>
<sequence length="103" mass="11305">MSDHGHLLRDIMARLGEIPEPCSISMQSPMTIVEMGLIDDVTISADGKVSVALCLTDTGCVHYMSMTRFIADALTPLDGVTGVEVRQVLDKLWTDDRVQRRAS</sequence>
<dbReference type="KEGG" id="sgi:SGRAN_3260"/>
<organism evidence="2 3">
    <name type="scientific">Sphingopyxis granuli</name>
    <dbReference type="NCBI Taxonomy" id="267128"/>
    <lineage>
        <taxon>Bacteria</taxon>
        <taxon>Pseudomonadati</taxon>
        <taxon>Pseudomonadota</taxon>
        <taxon>Alphaproteobacteria</taxon>
        <taxon>Sphingomonadales</taxon>
        <taxon>Sphingomonadaceae</taxon>
        <taxon>Sphingopyxis</taxon>
    </lineage>
</organism>
<name>A0AA86GUA5_9SPHN</name>
<evidence type="ECO:0000313" key="2">
    <source>
        <dbReference type="EMBL" id="AMG75603.1"/>
    </source>
</evidence>